<dbReference type="Proteomes" id="UP000887159">
    <property type="component" value="Unassembled WGS sequence"/>
</dbReference>
<dbReference type="AlphaFoldDB" id="A0A8X7BJL7"/>
<name>A0A8X7BJL7_TRICX</name>
<reference evidence="1" key="1">
    <citation type="submission" date="2020-08" db="EMBL/GenBank/DDBJ databases">
        <title>Multicomponent nature underlies the extraordinary mechanical properties of spider dragline silk.</title>
        <authorList>
            <person name="Kono N."/>
            <person name="Nakamura H."/>
            <person name="Mori M."/>
            <person name="Yoshida Y."/>
            <person name="Ohtoshi R."/>
            <person name="Malay A.D."/>
            <person name="Moran D.A.P."/>
            <person name="Tomita M."/>
            <person name="Numata K."/>
            <person name="Arakawa K."/>
        </authorList>
    </citation>
    <scope>NUCLEOTIDE SEQUENCE</scope>
</reference>
<gene>
    <name evidence="1" type="primary">NCL1_40611</name>
    <name evidence="1" type="ORF">TNCV_4639001</name>
</gene>
<keyword evidence="2" id="KW-1185">Reference proteome</keyword>
<organism evidence="1 2">
    <name type="scientific">Trichonephila clavipes</name>
    <name type="common">Golden silk orbweaver</name>
    <name type="synonym">Nephila clavipes</name>
    <dbReference type="NCBI Taxonomy" id="2585209"/>
    <lineage>
        <taxon>Eukaryota</taxon>
        <taxon>Metazoa</taxon>
        <taxon>Ecdysozoa</taxon>
        <taxon>Arthropoda</taxon>
        <taxon>Chelicerata</taxon>
        <taxon>Arachnida</taxon>
        <taxon>Araneae</taxon>
        <taxon>Araneomorphae</taxon>
        <taxon>Entelegynae</taxon>
        <taxon>Araneoidea</taxon>
        <taxon>Nephilidae</taxon>
        <taxon>Trichonephila</taxon>
    </lineage>
</organism>
<evidence type="ECO:0000313" key="2">
    <source>
        <dbReference type="Proteomes" id="UP000887159"/>
    </source>
</evidence>
<protein>
    <submittedName>
        <fullName evidence="1">Uncharacterized protein</fullName>
    </submittedName>
</protein>
<comment type="caution">
    <text evidence="1">The sequence shown here is derived from an EMBL/GenBank/DDBJ whole genome shotgun (WGS) entry which is preliminary data.</text>
</comment>
<dbReference type="EMBL" id="BMAU01021404">
    <property type="protein sequence ID" value="GFY32794.1"/>
    <property type="molecule type" value="Genomic_DNA"/>
</dbReference>
<accession>A0A8X7BJL7</accession>
<proteinExistence type="predicted"/>
<evidence type="ECO:0000313" key="1">
    <source>
        <dbReference type="EMBL" id="GFY32794.1"/>
    </source>
</evidence>
<sequence>MSWTYHWAVMMPRINTRGDHVLKVMAPHTIIPAVRLVCRCKAKAGLRRSPRGLPIRNTIVISAEIESGFVTKDELVPFHFSPVSSCAVPLQTEASMGGRLGEDT</sequence>